<dbReference type="OrthoDB" id="3625769at2"/>
<comment type="subcellular location">
    <subcellularLocation>
        <location evidence="1">Cytoplasm</location>
    </subcellularLocation>
</comment>
<gene>
    <name evidence="5" type="ORF">D5S19_30935</name>
</gene>
<dbReference type="Proteomes" id="UP000285112">
    <property type="component" value="Unassembled WGS sequence"/>
</dbReference>
<proteinExistence type="inferred from homology"/>
<keyword evidence="4" id="KW-0143">Chaperone</keyword>
<dbReference type="EMBL" id="QZFV01000153">
    <property type="protein sequence ID" value="RJQ75844.1"/>
    <property type="molecule type" value="Genomic_DNA"/>
</dbReference>
<accession>A0A419HJ99</accession>
<dbReference type="Pfam" id="PF14011">
    <property type="entry name" value="ESX-1_EspG"/>
    <property type="match status" value="1"/>
</dbReference>
<evidence type="ECO:0000256" key="1">
    <source>
        <dbReference type="ARBA" id="ARBA00004496"/>
    </source>
</evidence>
<dbReference type="RefSeq" id="WP_120026880.1">
    <property type="nucleotide sequence ID" value="NZ_QZFV01000153.1"/>
</dbReference>
<comment type="caution">
    <text evidence="5">The sequence shown here is derived from an EMBL/GenBank/DDBJ whole genome shotgun (WGS) entry which is preliminary data.</text>
</comment>
<keyword evidence="3" id="KW-0963">Cytoplasm</keyword>
<evidence type="ECO:0000313" key="5">
    <source>
        <dbReference type="EMBL" id="RJQ75844.1"/>
    </source>
</evidence>
<comment type="similarity">
    <text evidence="2">Belongs to the EspG family.</text>
</comment>
<dbReference type="InterPro" id="IPR025734">
    <property type="entry name" value="EspG"/>
</dbReference>
<keyword evidence="6" id="KW-1185">Reference proteome</keyword>
<evidence type="ECO:0000256" key="2">
    <source>
        <dbReference type="ARBA" id="ARBA00006411"/>
    </source>
</evidence>
<protein>
    <submittedName>
        <fullName evidence="5">ESX secretion-associated protein EspG</fullName>
    </submittedName>
</protein>
<dbReference type="AlphaFoldDB" id="A0A419HJ99"/>
<name>A0A419HJ99_9PSEU</name>
<evidence type="ECO:0000256" key="3">
    <source>
        <dbReference type="ARBA" id="ARBA00022490"/>
    </source>
</evidence>
<evidence type="ECO:0000313" key="6">
    <source>
        <dbReference type="Proteomes" id="UP000285112"/>
    </source>
</evidence>
<evidence type="ECO:0000256" key="4">
    <source>
        <dbReference type="ARBA" id="ARBA00023186"/>
    </source>
</evidence>
<organism evidence="5 6">
    <name type="scientific">Amycolatopsis panacis</name>
    <dbReference type="NCBI Taxonomy" id="2340917"/>
    <lineage>
        <taxon>Bacteria</taxon>
        <taxon>Bacillati</taxon>
        <taxon>Actinomycetota</taxon>
        <taxon>Actinomycetes</taxon>
        <taxon>Pseudonocardiales</taxon>
        <taxon>Pseudonocardiaceae</taxon>
        <taxon>Amycolatopsis</taxon>
    </lineage>
</organism>
<sequence>MLVHDRALVLPVGCLALAAELAGVSLPAALAGAPVWRAPERFRSVRDGAAQALSERGIGNSGGLRGDFARTMIVLCRGARELSALVDSGPDRRYRVLVSAEGQDAVLACRAPSSDHVLIRPARAEALAEELAGELPANGPGAGPAMSVPEADLRRAMDGAPPRRDVRRVMDVAGLPRSGAAQFAAATRDRIGGRRTSGGNLCTYYDTSRGRYLFSVNGEPGQGRYVNVTPARPETLIAQLRALVN</sequence>
<reference evidence="5 6" key="1">
    <citation type="submission" date="2018-09" db="EMBL/GenBank/DDBJ databases">
        <title>YIM PH 21725 draft genome.</title>
        <authorList>
            <person name="Miao C."/>
        </authorList>
    </citation>
    <scope>NUCLEOTIDE SEQUENCE [LARGE SCALE GENOMIC DNA]</scope>
    <source>
        <strain evidence="6">YIM PH21725</strain>
    </source>
</reference>